<dbReference type="SUPFAM" id="SSF53448">
    <property type="entry name" value="Nucleotide-diphospho-sugar transferases"/>
    <property type="match status" value="1"/>
</dbReference>
<sequence length="407" mass="45765">MTRMATDSLPALLASTIAPQATILYVGEAISRELMLSLQPARVLVCTQGQVQDGEDGTVLEYCRTPLEALAPETFFDCVIVADVLQDQEAISRTLHILRGLCREGSTLVISSGERPSLAHRALTIFSHYDGMRANWLPPQLLHSLLEIAGFCLAESAGPWLRAQAMPVRERRRYSYSIMIPCYNEEGNIAECVTRIPDLQRDCEIIVVNDGSTDRTAEVVRSLMPSRPNLRLVDYGDNRGKGYATMVGLNAATKEVLMILDADMAVRPEDLPLFMEPFELADAEFVNGTRMVYPFTREAMGPVHVFGNRMFSWLLSLLLGSPFTDTLCGTKCLFRHDYLRLQLKDLDWPDFDLLFGASRLKLKTVEVPIRYQPRLAGVSKMKTFKHGFLMFMASIRGYYYLKLNSQS</sequence>
<name>A0ABS5SA97_9BACT</name>
<dbReference type="SUPFAM" id="SSF53335">
    <property type="entry name" value="S-adenosyl-L-methionine-dependent methyltransferases"/>
    <property type="match status" value="1"/>
</dbReference>
<dbReference type="InterPro" id="IPR029044">
    <property type="entry name" value="Nucleotide-diphossugar_trans"/>
</dbReference>
<keyword evidence="3" id="KW-1185">Reference proteome</keyword>
<evidence type="ECO:0000259" key="1">
    <source>
        <dbReference type="Pfam" id="PF00535"/>
    </source>
</evidence>
<dbReference type="EMBL" id="JAHCVK010000001">
    <property type="protein sequence ID" value="MBT0652298.1"/>
    <property type="molecule type" value="Genomic_DNA"/>
</dbReference>
<reference evidence="2 3" key="1">
    <citation type="submission" date="2021-05" db="EMBL/GenBank/DDBJ databases">
        <title>The draft genome of Geobacter luticola JCM 17780.</title>
        <authorList>
            <person name="Xu Z."/>
            <person name="Masuda Y."/>
            <person name="Itoh H."/>
            <person name="Senoo K."/>
        </authorList>
    </citation>
    <scope>NUCLEOTIDE SEQUENCE [LARGE SCALE GENOMIC DNA]</scope>
    <source>
        <strain evidence="2 3">JCM 17780</strain>
    </source>
</reference>
<dbReference type="Gene3D" id="3.90.550.10">
    <property type="entry name" value="Spore Coat Polysaccharide Biosynthesis Protein SpsA, Chain A"/>
    <property type="match status" value="1"/>
</dbReference>
<feature type="domain" description="Glycosyltransferase 2-like" evidence="1">
    <location>
        <begin position="177"/>
        <end position="339"/>
    </location>
</feature>
<dbReference type="PANTHER" id="PTHR48090">
    <property type="entry name" value="UNDECAPRENYL-PHOSPHATE 4-DEOXY-4-FORMAMIDO-L-ARABINOSE TRANSFERASE-RELATED"/>
    <property type="match status" value="1"/>
</dbReference>
<dbReference type="Proteomes" id="UP000756860">
    <property type="component" value="Unassembled WGS sequence"/>
</dbReference>
<accession>A0ABS5SA97</accession>
<comment type="caution">
    <text evidence="2">The sequence shown here is derived from an EMBL/GenBank/DDBJ whole genome shotgun (WGS) entry which is preliminary data.</text>
</comment>
<dbReference type="InterPro" id="IPR001173">
    <property type="entry name" value="Glyco_trans_2-like"/>
</dbReference>
<proteinExistence type="predicted"/>
<dbReference type="RefSeq" id="WP_214174251.1">
    <property type="nucleotide sequence ID" value="NZ_JAHCVK010000001.1"/>
</dbReference>
<dbReference type="InterPro" id="IPR050256">
    <property type="entry name" value="Glycosyltransferase_2"/>
</dbReference>
<dbReference type="InterPro" id="IPR029063">
    <property type="entry name" value="SAM-dependent_MTases_sf"/>
</dbReference>
<dbReference type="PANTHER" id="PTHR48090:SF7">
    <property type="entry name" value="RFBJ PROTEIN"/>
    <property type="match status" value="1"/>
</dbReference>
<gene>
    <name evidence="2" type="ORF">KI810_04465</name>
</gene>
<dbReference type="CDD" id="cd04179">
    <property type="entry name" value="DPM_DPG-synthase_like"/>
    <property type="match status" value="1"/>
</dbReference>
<evidence type="ECO:0000313" key="3">
    <source>
        <dbReference type="Proteomes" id="UP000756860"/>
    </source>
</evidence>
<dbReference type="Pfam" id="PF00535">
    <property type="entry name" value="Glycos_transf_2"/>
    <property type="match status" value="1"/>
</dbReference>
<organism evidence="2 3">
    <name type="scientific">Geomobilimonas luticola</name>
    <dbReference type="NCBI Taxonomy" id="1114878"/>
    <lineage>
        <taxon>Bacteria</taxon>
        <taxon>Pseudomonadati</taxon>
        <taxon>Thermodesulfobacteriota</taxon>
        <taxon>Desulfuromonadia</taxon>
        <taxon>Geobacterales</taxon>
        <taxon>Geobacteraceae</taxon>
        <taxon>Geomobilimonas</taxon>
    </lineage>
</organism>
<protein>
    <submittedName>
        <fullName evidence="2">Glycosyltransferase family 2 protein</fullName>
    </submittedName>
</protein>
<evidence type="ECO:0000313" key="2">
    <source>
        <dbReference type="EMBL" id="MBT0652298.1"/>
    </source>
</evidence>